<dbReference type="GO" id="GO:0003677">
    <property type="term" value="F:DNA binding"/>
    <property type="evidence" value="ECO:0007669"/>
    <property type="project" value="InterPro"/>
</dbReference>
<reference evidence="4" key="1">
    <citation type="journal article" date="2018" name="PLoS ONE">
        <title>Chinook salmon (Oncorhynchus tshawytscha) genome and transcriptome.</title>
        <authorList>
            <person name="Christensen K.A."/>
            <person name="Leong J.S."/>
            <person name="Sakhrani D."/>
            <person name="Biagi C.A."/>
            <person name="Minkley D.R."/>
            <person name="Withler R.E."/>
            <person name="Rondeau E.B."/>
            <person name="Koop B.F."/>
            <person name="Devlin R.H."/>
        </authorList>
    </citation>
    <scope>NUCLEOTIDE SEQUENCE [LARGE SCALE GENOMIC DNA]</scope>
</reference>
<dbReference type="InterPro" id="IPR044210">
    <property type="entry name" value="Tfc3-like"/>
</dbReference>
<dbReference type="GO" id="GO:0042791">
    <property type="term" value="P:5S class rRNA transcription by RNA polymerase III"/>
    <property type="evidence" value="ECO:0007669"/>
    <property type="project" value="TreeGrafter"/>
</dbReference>
<dbReference type="Ensembl" id="ENSOTST00005156096.1">
    <property type="protein sequence ID" value="ENSOTSP00005152435.1"/>
    <property type="gene ID" value="ENSOTSG00005070960.1"/>
</dbReference>
<dbReference type="AlphaFoldDB" id="A0AAZ3SGP5"/>
<evidence type="ECO:0000256" key="1">
    <source>
        <dbReference type="SAM" id="MobiDB-lite"/>
    </source>
</evidence>
<dbReference type="GO" id="GO:0000127">
    <property type="term" value="C:transcription factor TFIIIC complex"/>
    <property type="evidence" value="ECO:0007669"/>
    <property type="project" value="InterPro"/>
</dbReference>
<proteinExistence type="predicted"/>
<feature type="region of interest" description="Disordered" evidence="1">
    <location>
        <begin position="256"/>
        <end position="297"/>
    </location>
</feature>
<dbReference type="PANTHER" id="PTHR15180">
    <property type="entry name" value="GENERAL TRANSCRIPTION FACTOR 3C POLYPEPTIDE 1"/>
    <property type="match status" value="1"/>
</dbReference>
<feature type="chain" id="PRO_5044316023" evidence="2">
    <location>
        <begin position="33"/>
        <end position="424"/>
    </location>
</feature>
<keyword evidence="4" id="KW-1185">Reference proteome</keyword>
<organism evidence="3 4">
    <name type="scientific">Oncorhynchus tshawytscha</name>
    <name type="common">Chinook salmon</name>
    <name type="synonym">Salmo tshawytscha</name>
    <dbReference type="NCBI Taxonomy" id="74940"/>
    <lineage>
        <taxon>Eukaryota</taxon>
        <taxon>Metazoa</taxon>
        <taxon>Chordata</taxon>
        <taxon>Craniata</taxon>
        <taxon>Vertebrata</taxon>
        <taxon>Euteleostomi</taxon>
        <taxon>Actinopterygii</taxon>
        <taxon>Neopterygii</taxon>
        <taxon>Teleostei</taxon>
        <taxon>Protacanthopterygii</taxon>
        <taxon>Salmoniformes</taxon>
        <taxon>Salmonidae</taxon>
        <taxon>Salmoninae</taxon>
        <taxon>Oncorhynchus</taxon>
    </lineage>
</organism>
<dbReference type="PANTHER" id="PTHR15180:SF1">
    <property type="entry name" value="GENERAL TRANSCRIPTION FACTOR 3C POLYPEPTIDE 1"/>
    <property type="match status" value="1"/>
</dbReference>
<keyword evidence="2" id="KW-0732">Signal</keyword>
<evidence type="ECO:0000256" key="2">
    <source>
        <dbReference type="SAM" id="SignalP"/>
    </source>
</evidence>
<dbReference type="GO" id="GO:0006384">
    <property type="term" value="P:transcription initiation at RNA polymerase III promoter"/>
    <property type="evidence" value="ECO:0007669"/>
    <property type="project" value="InterPro"/>
</dbReference>
<feature type="signal peptide" evidence="2">
    <location>
        <begin position="1"/>
        <end position="32"/>
    </location>
</feature>
<evidence type="ECO:0000313" key="4">
    <source>
        <dbReference type="Proteomes" id="UP000694402"/>
    </source>
</evidence>
<feature type="region of interest" description="Disordered" evidence="1">
    <location>
        <begin position="169"/>
        <end position="203"/>
    </location>
</feature>
<reference evidence="3" key="2">
    <citation type="submission" date="2025-08" db="UniProtKB">
        <authorList>
            <consortium name="Ensembl"/>
        </authorList>
    </citation>
    <scope>IDENTIFICATION</scope>
</reference>
<accession>A0AAZ3SGP5</accession>
<dbReference type="GeneTree" id="ENSGT00390000008664"/>
<gene>
    <name evidence="3" type="primary">LOC121843779</name>
</gene>
<dbReference type="Proteomes" id="UP000694402">
    <property type="component" value="Unassembled WGS sequence"/>
</dbReference>
<reference evidence="3" key="3">
    <citation type="submission" date="2025-09" db="UniProtKB">
        <authorList>
            <consortium name="Ensembl"/>
        </authorList>
    </citation>
    <scope>IDENTIFICATION</scope>
</reference>
<evidence type="ECO:0000313" key="3">
    <source>
        <dbReference type="Ensembl" id="ENSOTSP00005152435.1"/>
    </source>
</evidence>
<name>A0AAZ3SGP5_ONCTS</name>
<protein>
    <submittedName>
        <fullName evidence="3">Uncharacterized protein</fullName>
    </submittedName>
</protein>
<feature type="compositionally biased region" description="Acidic residues" evidence="1">
    <location>
        <begin position="268"/>
        <end position="296"/>
    </location>
</feature>
<sequence length="424" mass="47317">MLQFSLESPGGATLACLSLMTLGLLSVHVSIPEHIVVLDSTMVDNEVVKSISVLAEDDDDEEENEGRRGIEVRAHKASHTKYLMMRGYCVPGIVNLRNLNTNDSIVVESCTMRLHLRHTPVHTLFTTQGRYTHLYLCSDLLEEELVLEVGGSSVRLVLLSHAEPWLLTSTEKQRDRPHQAQRGASAFGDRKHHNPSSAREEWWPPESRNHVVRELTPLPRLQLTPVTQTTADPVIQTTADPRSVHRCVSSCFLFSSEGDGEKPFSSLAEEEDGEASGLPEEEDGEASGLREEEDDSGGVCDVSFVSRPWRIVDGSLNRPVCKGMLDAVLYHIMTRPGLPEHVLLEHYRGVLQPVVVLDLVQVGTTTTPGPCTDLWWGKTGVRPAETTTVFYEPTIDCCLRLGQVLPHENNWNQWVQFAQHENKQ</sequence>